<protein>
    <submittedName>
        <fullName evidence="1">Uncharacterized protein</fullName>
    </submittedName>
</protein>
<reference evidence="1 2" key="1">
    <citation type="journal article" date="2018" name="Front. Plant Sci.">
        <title>Red Clover (Trifolium pratense) and Zigzag Clover (T. medium) - A Picture of Genomic Similarities and Differences.</title>
        <authorList>
            <person name="Dluhosova J."/>
            <person name="Istvanek J."/>
            <person name="Nedelnik J."/>
            <person name="Repkova J."/>
        </authorList>
    </citation>
    <scope>NUCLEOTIDE SEQUENCE [LARGE SCALE GENOMIC DNA]</scope>
    <source>
        <strain evidence="2">cv. 10/8</strain>
        <tissue evidence="1">Leaf</tissue>
    </source>
</reference>
<evidence type="ECO:0000313" key="2">
    <source>
        <dbReference type="Proteomes" id="UP000265520"/>
    </source>
</evidence>
<comment type="caution">
    <text evidence="1">The sequence shown here is derived from an EMBL/GenBank/DDBJ whole genome shotgun (WGS) entry which is preliminary data.</text>
</comment>
<sequence length="202" mass="23190">IKMLNKLELAPCNLFKLQMKLSLKVRIFEMRDTQFVAIKMVSKIYNQAAYQRVHMCTLDLDTSNNQLEVIECKCHMVVAMDIQEATWTSTLNEIVIVDVSNNFVPRELNSTSVHSSSNTLFTTLMKMINRGNVRHAKVLIKWKALPLKHGICDCPSLRIRMFEGEDIVIGIKAQILRRLSPWTVEQGPIAEQPMKIQLKSTF</sequence>
<name>A0A392MHB0_9FABA</name>
<evidence type="ECO:0000313" key="1">
    <source>
        <dbReference type="EMBL" id="MCH86701.1"/>
    </source>
</evidence>
<organism evidence="1 2">
    <name type="scientific">Trifolium medium</name>
    <dbReference type="NCBI Taxonomy" id="97028"/>
    <lineage>
        <taxon>Eukaryota</taxon>
        <taxon>Viridiplantae</taxon>
        <taxon>Streptophyta</taxon>
        <taxon>Embryophyta</taxon>
        <taxon>Tracheophyta</taxon>
        <taxon>Spermatophyta</taxon>
        <taxon>Magnoliopsida</taxon>
        <taxon>eudicotyledons</taxon>
        <taxon>Gunneridae</taxon>
        <taxon>Pentapetalae</taxon>
        <taxon>rosids</taxon>
        <taxon>fabids</taxon>
        <taxon>Fabales</taxon>
        <taxon>Fabaceae</taxon>
        <taxon>Papilionoideae</taxon>
        <taxon>50 kb inversion clade</taxon>
        <taxon>NPAAA clade</taxon>
        <taxon>Hologalegina</taxon>
        <taxon>IRL clade</taxon>
        <taxon>Trifolieae</taxon>
        <taxon>Trifolium</taxon>
    </lineage>
</organism>
<proteinExistence type="predicted"/>
<keyword evidence="2" id="KW-1185">Reference proteome</keyword>
<gene>
    <name evidence="1" type="ORF">A2U01_0007561</name>
</gene>
<dbReference type="Proteomes" id="UP000265520">
    <property type="component" value="Unassembled WGS sequence"/>
</dbReference>
<dbReference type="AlphaFoldDB" id="A0A392MHB0"/>
<feature type="non-terminal residue" evidence="1">
    <location>
        <position position="1"/>
    </location>
</feature>
<dbReference type="EMBL" id="LXQA010010788">
    <property type="protein sequence ID" value="MCH86701.1"/>
    <property type="molecule type" value="Genomic_DNA"/>
</dbReference>
<accession>A0A392MHB0</accession>